<dbReference type="AlphaFoldDB" id="A0AAE0F7R4"/>
<accession>A0AAE0F7R4</accession>
<evidence type="ECO:0000313" key="2">
    <source>
        <dbReference type="Proteomes" id="UP001190700"/>
    </source>
</evidence>
<comment type="caution">
    <text evidence="1">The sequence shown here is derived from an EMBL/GenBank/DDBJ whole genome shotgun (WGS) entry which is preliminary data.</text>
</comment>
<sequence>MAKHDITQMLQNAVNSCLKENSADPLQFFADYFQSAAAQRNAAMERNESEEAVTLDEIEKVMAEEDVVAALESNAQITHDLFKICHQFNPGSYESQNVIGVKDFIRLMRLTGVVDAGLSYKNLCKVLQGKDNMLSQFLEADGNEDNKKPEDVVGQDKEIVYKQFVTYVFKTAVIVVGDTEEEKRSSVRRFEHLLTEIILPGVKKNLQRKR</sequence>
<keyword evidence="2" id="KW-1185">Reference proteome</keyword>
<name>A0AAE0F7R4_9CHLO</name>
<proteinExistence type="predicted"/>
<reference evidence="1 2" key="1">
    <citation type="journal article" date="2015" name="Genome Biol. Evol.">
        <title>Comparative Genomics of a Bacterivorous Green Alga Reveals Evolutionary Causalities and Consequences of Phago-Mixotrophic Mode of Nutrition.</title>
        <authorList>
            <person name="Burns J.A."/>
            <person name="Paasch A."/>
            <person name="Narechania A."/>
            <person name="Kim E."/>
        </authorList>
    </citation>
    <scope>NUCLEOTIDE SEQUENCE [LARGE SCALE GENOMIC DNA]</scope>
    <source>
        <strain evidence="1 2">PLY_AMNH</strain>
    </source>
</reference>
<gene>
    <name evidence="1" type="ORF">CYMTET_36884</name>
</gene>
<dbReference type="Proteomes" id="UP001190700">
    <property type="component" value="Unassembled WGS sequence"/>
</dbReference>
<dbReference type="EMBL" id="LGRX02024585">
    <property type="protein sequence ID" value="KAK3253885.1"/>
    <property type="molecule type" value="Genomic_DNA"/>
</dbReference>
<protein>
    <submittedName>
        <fullName evidence="1">Uncharacterized protein</fullName>
    </submittedName>
</protein>
<organism evidence="1 2">
    <name type="scientific">Cymbomonas tetramitiformis</name>
    <dbReference type="NCBI Taxonomy" id="36881"/>
    <lineage>
        <taxon>Eukaryota</taxon>
        <taxon>Viridiplantae</taxon>
        <taxon>Chlorophyta</taxon>
        <taxon>Pyramimonadophyceae</taxon>
        <taxon>Pyramimonadales</taxon>
        <taxon>Pyramimonadaceae</taxon>
        <taxon>Cymbomonas</taxon>
    </lineage>
</organism>
<evidence type="ECO:0000313" key="1">
    <source>
        <dbReference type="EMBL" id="KAK3253885.1"/>
    </source>
</evidence>